<dbReference type="Proteomes" id="UP000054564">
    <property type="component" value="Unassembled WGS sequence"/>
</dbReference>
<feature type="transmembrane region" description="Helical" evidence="1">
    <location>
        <begin position="50"/>
        <end position="68"/>
    </location>
</feature>
<protein>
    <submittedName>
        <fullName evidence="2">Uncharacterized protein</fullName>
    </submittedName>
</protein>
<organism evidence="2 3">
    <name type="scientific">Puccinia striiformis f. sp. tritici PST-78</name>
    <dbReference type="NCBI Taxonomy" id="1165861"/>
    <lineage>
        <taxon>Eukaryota</taxon>
        <taxon>Fungi</taxon>
        <taxon>Dikarya</taxon>
        <taxon>Basidiomycota</taxon>
        <taxon>Pucciniomycotina</taxon>
        <taxon>Pucciniomycetes</taxon>
        <taxon>Pucciniales</taxon>
        <taxon>Pucciniaceae</taxon>
        <taxon>Puccinia</taxon>
    </lineage>
</organism>
<dbReference type="EMBL" id="AJIL01000008">
    <property type="protein sequence ID" value="KNF05390.1"/>
    <property type="molecule type" value="Genomic_DNA"/>
</dbReference>
<comment type="caution">
    <text evidence="2">The sequence shown here is derived from an EMBL/GenBank/DDBJ whole genome shotgun (WGS) entry which is preliminary data.</text>
</comment>
<name>A0A0L0W293_9BASI</name>
<evidence type="ECO:0000313" key="3">
    <source>
        <dbReference type="Proteomes" id="UP000054564"/>
    </source>
</evidence>
<reference evidence="3" key="1">
    <citation type="submission" date="2014-03" db="EMBL/GenBank/DDBJ databases">
        <title>The Genome Sequence of Puccinia striiformis f. sp. tritici PST-78.</title>
        <authorList>
            <consortium name="The Broad Institute Genome Sequencing Platform"/>
            <person name="Cuomo C."/>
            <person name="Hulbert S."/>
            <person name="Chen X."/>
            <person name="Walker B."/>
            <person name="Young S.K."/>
            <person name="Zeng Q."/>
            <person name="Gargeya S."/>
            <person name="Fitzgerald M."/>
            <person name="Haas B."/>
            <person name="Abouelleil A."/>
            <person name="Alvarado L."/>
            <person name="Arachchi H.M."/>
            <person name="Berlin A.M."/>
            <person name="Chapman S.B."/>
            <person name="Goldberg J."/>
            <person name="Griggs A."/>
            <person name="Gujja S."/>
            <person name="Hansen M."/>
            <person name="Howarth C."/>
            <person name="Imamovic A."/>
            <person name="Larimer J."/>
            <person name="McCowan C."/>
            <person name="Montmayeur A."/>
            <person name="Murphy C."/>
            <person name="Neiman D."/>
            <person name="Pearson M."/>
            <person name="Priest M."/>
            <person name="Roberts A."/>
            <person name="Saif S."/>
            <person name="Shea T."/>
            <person name="Sisk P."/>
            <person name="Sykes S."/>
            <person name="Wortman J."/>
            <person name="Nusbaum C."/>
            <person name="Birren B."/>
        </authorList>
    </citation>
    <scope>NUCLEOTIDE SEQUENCE [LARGE SCALE GENOMIC DNA]</scope>
    <source>
        <strain evidence="3">race PST-78</strain>
    </source>
</reference>
<keyword evidence="3" id="KW-1185">Reference proteome</keyword>
<accession>A0A0L0W293</accession>
<dbReference type="AlphaFoldDB" id="A0A0L0W293"/>
<keyword evidence="1" id="KW-0472">Membrane</keyword>
<keyword evidence="1" id="KW-1133">Transmembrane helix</keyword>
<gene>
    <name evidence="2" type="ORF">PSTG_01603</name>
</gene>
<keyword evidence="1" id="KW-0812">Transmembrane</keyword>
<sequence length="130" mass="15561">MAGRYRHTYLCRVAKHRKYDTWWVFRIGKGILLPYYDNDNTWRGAWNVSVWYWLLGFVVKAISMTLFGQRFSDAATDILTRRYFWLGTSDVVVYRAVSQSNYESPADDNPWKNAITFYFIVTAKRYWNIT</sequence>
<evidence type="ECO:0000313" key="2">
    <source>
        <dbReference type="EMBL" id="KNF05390.1"/>
    </source>
</evidence>
<evidence type="ECO:0000256" key="1">
    <source>
        <dbReference type="SAM" id="Phobius"/>
    </source>
</evidence>
<proteinExistence type="predicted"/>